<evidence type="ECO:0000313" key="18">
    <source>
        <dbReference type="Proteomes" id="UP000692954"/>
    </source>
</evidence>
<dbReference type="GO" id="GO:0045505">
    <property type="term" value="F:dynein intermediate chain binding"/>
    <property type="evidence" value="ECO:0007669"/>
    <property type="project" value="InterPro"/>
</dbReference>
<evidence type="ECO:0000256" key="15">
    <source>
        <dbReference type="SAM" id="Coils"/>
    </source>
</evidence>
<dbReference type="CDD" id="cd00009">
    <property type="entry name" value="AAA"/>
    <property type="match status" value="2"/>
</dbReference>
<dbReference type="InterPro" id="IPR041466">
    <property type="entry name" value="Dynein_AAA5_ext"/>
</dbReference>
<gene>
    <name evidence="17" type="ORF">PSON_ATCC_30995.1.T0010186</name>
</gene>
<dbReference type="SMART" id="SM00382">
    <property type="entry name" value="AAA"/>
    <property type="match status" value="3"/>
</dbReference>
<dbReference type="InterPro" id="IPR024743">
    <property type="entry name" value="Dynein_HC_stalk"/>
</dbReference>
<dbReference type="GO" id="GO:0007018">
    <property type="term" value="P:microtubule-based movement"/>
    <property type="evidence" value="ECO:0007669"/>
    <property type="project" value="InterPro"/>
</dbReference>
<dbReference type="InterPro" id="IPR013594">
    <property type="entry name" value="Dynein_heavy_tail"/>
</dbReference>
<proteinExistence type="inferred from homology"/>
<comment type="subunit">
    <text evidence="3">Consists of at least two heavy chains and a number of intermediate and light chains.</text>
</comment>
<feature type="domain" description="AAA+ ATPase" evidence="16">
    <location>
        <begin position="2827"/>
        <end position="2993"/>
    </location>
</feature>
<dbReference type="GO" id="GO:0005874">
    <property type="term" value="C:microtubule"/>
    <property type="evidence" value="ECO:0007669"/>
    <property type="project" value="UniProtKB-KW"/>
</dbReference>
<evidence type="ECO:0000259" key="16">
    <source>
        <dbReference type="SMART" id="SM00382"/>
    </source>
</evidence>
<dbReference type="FunFam" id="1.20.140.100:FF:000002">
    <property type="entry name" value="Cytoplasmic dynein heavy chain 1"/>
    <property type="match status" value="1"/>
</dbReference>
<dbReference type="PANTHER" id="PTHR46532">
    <property type="entry name" value="MALE FERTILITY FACTOR KL5"/>
    <property type="match status" value="1"/>
</dbReference>
<dbReference type="FunFam" id="3.20.180.20:FF:000002">
    <property type="entry name" value="Cytoplasmic dynein heavy chain 1"/>
    <property type="match status" value="1"/>
</dbReference>
<evidence type="ECO:0000256" key="14">
    <source>
        <dbReference type="ARBA" id="ARBA00033439"/>
    </source>
</evidence>
<dbReference type="Pfam" id="PF03028">
    <property type="entry name" value="Dynein_heavy"/>
    <property type="match status" value="1"/>
</dbReference>
<dbReference type="Proteomes" id="UP000692954">
    <property type="component" value="Unassembled WGS sequence"/>
</dbReference>
<dbReference type="FunFam" id="3.40.50.300:FF:000517">
    <property type="entry name" value="Cytoplasmic dynein heavy chain 1"/>
    <property type="match status" value="1"/>
</dbReference>
<evidence type="ECO:0000256" key="12">
    <source>
        <dbReference type="ARBA" id="ARBA00023175"/>
    </source>
</evidence>
<dbReference type="GO" id="GO:0005524">
    <property type="term" value="F:ATP binding"/>
    <property type="evidence" value="ECO:0007669"/>
    <property type="project" value="UniProtKB-KW"/>
</dbReference>
<evidence type="ECO:0000256" key="1">
    <source>
        <dbReference type="ARBA" id="ARBA00004245"/>
    </source>
</evidence>
<dbReference type="GO" id="GO:0051959">
    <property type="term" value="F:dynein light intermediate chain binding"/>
    <property type="evidence" value="ECO:0007669"/>
    <property type="project" value="InterPro"/>
</dbReference>
<dbReference type="FunFam" id="1.20.920.20:FF:000001">
    <property type="entry name" value="dynein heavy chain 2, axonemal"/>
    <property type="match status" value="1"/>
</dbReference>
<reference evidence="17" key="1">
    <citation type="submission" date="2021-01" db="EMBL/GenBank/DDBJ databases">
        <authorList>
            <consortium name="Genoscope - CEA"/>
            <person name="William W."/>
        </authorList>
    </citation>
    <scope>NUCLEOTIDE SEQUENCE</scope>
</reference>
<dbReference type="Pfam" id="PF12777">
    <property type="entry name" value="MT"/>
    <property type="match status" value="1"/>
</dbReference>
<organism evidence="17 18">
    <name type="scientific">Paramecium sonneborni</name>
    <dbReference type="NCBI Taxonomy" id="65129"/>
    <lineage>
        <taxon>Eukaryota</taxon>
        <taxon>Sar</taxon>
        <taxon>Alveolata</taxon>
        <taxon>Ciliophora</taxon>
        <taxon>Intramacronucleata</taxon>
        <taxon>Oligohymenophorea</taxon>
        <taxon>Peniculida</taxon>
        <taxon>Parameciidae</taxon>
        <taxon>Paramecium</taxon>
    </lineage>
</organism>
<dbReference type="Pfam" id="PF18198">
    <property type="entry name" value="AAA_lid_11"/>
    <property type="match status" value="1"/>
</dbReference>
<dbReference type="InterPro" id="IPR041658">
    <property type="entry name" value="AAA_lid_11"/>
</dbReference>
<dbReference type="InterPro" id="IPR041228">
    <property type="entry name" value="Dynein_C"/>
</dbReference>
<comment type="subcellular location">
    <subcellularLocation>
        <location evidence="1">Cytoplasm</location>
        <location evidence="1">Cytoskeleton</location>
    </subcellularLocation>
</comment>
<keyword evidence="7" id="KW-0677">Repeat</keyword>
<dbReference type="FunFam" id="1.20.58.1120:FF:000013">
    <property type="entry name" value="Dynein heavy chain-like protein"/>
    <property type="match status" value="1"/>
</dbReference>
<dbReference type="InterPro" id="IPR013602">
    <property type="entry name" value="Dynein_heavy_linker"/>
</dbReference>
<protein>
    <recommendedName>
        <fullName evidence="4">Dynein heavy chain, cytoplasmic</fullName>
    </recommendedName>
    <alternativeName>
        <fullName evidence="14">Dynein heavy chain, cytosolic</fullName>
    </alternativeName>
</protein>
<dbReference type="Pfam" id="PF08385">
    <property type="entry name" value="DHC_N1"/>
    <property type="match status" value="1"/>
</dbReference>
<dbReference type="Pfam" id="PF17852">
    <property type="entry name" value="Dynein_AAA_lid"/>
    <property type="match status" value="1"/>
</dbReference>
<comment type="caution">
    <text evidence="17">The sequence shown here is derived from an EMBL/GenBank/DDBJ whole genome shotgun (WGS) entry which is preliminary data.</text>
</comment>
<dbReference type="InterPro" id="IPR035706">
    <property type="entry name" value="AAA_9"/>
</dbReference>
<feature type="coiled-coil region" evidence="15">
    <location>
        <begin position="3300"/>
        <end position="3362"/>
    </location>
</feature>
<dbReference type="PANTHER" id="PTHR46532:SF4">
    <property type="entry name" value="AAA+ ATPASE DOMAIN-CONTAINING PROTEIN"/>
    <property type="match status" value="1"/>
</dbReference>
<dbReference type="OrthoDB" id="447173at2759"/>
<keyword evidence="8" id="KW-0547">Nucleotide-binding</keyword>
<evidence type="ECO:0000256" key="6">
    <source>
        <dbReference type="ARBA" id="ARBA00022701"/>
    </source>
</evidence>
<evidence type="ECO:0000256" key="5">
    <source>
        <dbReference type="ARBA" id="ARBA00022490"/>
    </source>
</evidence>
<dbReference type="Pfam" id="PF12781">
    <property type="entry name" value="AAA_9"/>
    <property type="match status" value="1"/>
</dbReference>
<evidence type="ECO:0000256" key="13">
    <source>
        <dbReference type="ARBA" id="ARBA00023212"/>
    </source>
</evidence>
<keyword evidence="11 15" id="KW-0175">Coiled coil</keyword>
<evidence type="ECO:0000256" key="10">
    <source>
        <dbReference type="ARBA" id="ARBA00023017"/>
    </source>
</evidence>
<feature type="coiled-coil region" evidence="15">
    <location>
        <begin position="3097"/>
        <end position="3124"/>
    </location>
</feature>
<keyword evidence="12" id="KW-0505">Motor protein</keyword>
<sequence length="4541" mass="528867">MEESDVQQNVKAQEQNKLYSSNEIENFNQYLSAICLSLLIIDKDQWNVACHEDVNQQNICQFLSDSQIKAIIVSKTIENEKLNIQIRSEYEATNNYAHTICFLKRHTFQYDSQMQPQQFSNHIQVINIGYAEQQGGANPFTLSHNYVQNCFIPIFTQYKGEIDKKRIVDQSSYNDLIKKLNEVNLAFIKCRQNVEVPEIILQFDPRIKEAVKLRGGKPTIEDAAQLNKSDIVQSISQTVTRWISDINQISNTKLELTNASIVDEINYWMSMERSLFFIENQLKQPEVDFTIEVLTQAKKMNITAQFKEIALKQSLQKCQSCNQFMKEFPINNLLIATSLVEIKDAMIQIFQHMKKLSNIQEIYTIPRSLQLAESFSRELTNEMIKYYKGFSILHIKYVDFKGLIIKTQEIFSQWDEEYKIFKQSIVKKSMHQKDQYGQFEHIKLQKQITHIQRLREMHENLKEVIEQIIQNDQEEQKENVQQFVTLQEIQQAYDIFQNVEVFDLSKDGEDQFFRALKQYEIAIESVEATITTNLRDSLGSASSAKEMFRILAKFNKLFSRPRIKGAIQEYQSQLLKTVYKDIQSLQNKFKESYQKSQNSRLASARDIPLTSGFVIWSKQLQIRLQKYMQKVEQILGPQWAEDTDGKKCKEMGETFERILDSGPALEEWKSEINQHNKAVSQNEKLFEVVTRRRGLEIRVNYEKKLSQLFKEVRNLSNMKTKVPYSISHIANDVKASYPFALSLQESLHTYIQITSQLNAKSAKLVAALRKEVQLQIGQGFNYLWTHKTQLQPYVKKFTDKVFELEQAVNGLNERIGQIESLCEAMKTCPVDSLNEKLKDIQEVIDQLCFNNFSNLHIWIQDIDKQIESILCDRVTVQMKEWLNQFINYQKIQERGLVNQTVVHELKLQDQIIYVDPPVEYAKYFWLQEFHKMIGQICSLPRLVANRFDNTIQQNTGPWGTQRDLDYSTTINKINQQLIKDAYAQIGLLLEEMEQYVQTWLNYQSLWELDIKQVEQILQDDIEKWQQMLTDIKQGRATFDNSTTEEHFGAIIIDYRMVQVKINHKYDAWHKELLNHFGHKFGEQLRVFNKNVTSEKDKLLKINFQDLTSDIIESITIIQEQDKKFPSWSADIESFKNGQKVLDRQRYQYPQDWLSFEQVEMQWNQFKQIRSKKLQQQENEMNNIQSKIQQDERYLNQQIQEIEDQWKTSKPDSGDCSPNEAEQILKSLNEQLRSVQEKYEKCSQAKEILKMDPPTHQQKLNVLLESISDLQDVWQELGKVWKVMQSIKDQLVSALQNKKIKDTYDEAQKQLNGVSSKTRNYDAFEKMKDKVKNYIKMNKLINDLKEDSMKERHWRQLLSKLKVNESLNQLQMQHLWNANLLNYENLAKDIMTVARGEQVLESMISAVKDYWNQFELELVKYQTKCKLIRGWDELFQKLEEDLNNLASMKISPFYKTFEAEISQWDDKLQKVKLTMDIWIDVQRRWVYLEGIFFGSSDIKTQLQNEYNKFKDIDSQFTNLMKKVAQKPQLMDVQGIPNLAKTLERLSDFLQKIQKALGDYLETQRQAFARFYFVGDDDLLDIIGNSKDVTNVQRHFPKMYAGIVQLQSRKDGNDDVVLGMSSKEGEIVQFSKEVKIAEDPRINIWLGKVDNEMMNSLALDLEKSVQDIQANQQNRMKVIEEHPAQIILLALQVGWCFSVESSFNNEQQMKQTLQYVLEFLSELAESVLKDHPKQLRQKFEQIITDFVHQRDVIRLLMNSKINNKNDFGWQYHMRFNWNSKEADPGKRLLIQMGNAQFHYGFEYLGVAEKLVQTPLTDKCFLTLTQALHLRMGGSPFGPAGTGKTESVKALGAQLGRFVLVFNCDETFDFNAMGRIFVGLCQVGAWGCFDEFNRLEERMLSACSQQILLIQTGLREKQKQIELMGKDVKLNSQMGVFVTMNPGYAGRSNLPENLKQLFRQMAMVKPDRELIAQVMLFSQGFRTAERLAGKIVSLFELCDNQLSSQPHYDFGLRALKSVLNSAGNMKRQEMIDRKQEPVPQSEIVEFEQTILLRSVCDTVVPKLIKDDIKLLETLLQGVFPGSCIPEIKEEELRKELALACQRKNLQSSKTFIEKVLQLYQIQRLQHGLMLVGPCGCGKSAAWRVLLEAMYKCDKVKGESYIVDPKAISKDELYGRLDNTTLEWTDGVFTSILRKIISNQRQESTRRHWIIFDGDVDPEWAENLNSVLDDNKLLTLPNGERLAIPPNVRMIFEVETLKYATLATVSRCGMVWFSEETINDDNIFYHFMERLKQDDYDQQKNEDENNKQTTNSQETELRAKCVKALDQVIKYLSSFLSVAQKQEYKHVMEFTRIRVLESTFALVRRSISNIIEYNENNSEVPLEEEQISDYMVKQFLIAVMWGIAGSMNLYQRTQYSKEICQLLPHNIILPQFTESAPSLIDFEVTLPEAQWSQYKKKVPQIEIDPQRVTDADLIIETVDTLRHKDVLCGWLNEHRPFLLCGPPGSGKTMTLMSTLKALTDFEMIFINFSSSTMPQLIIKQFDHYCEYKKTTNGVFLQPKNQKWLVVFCDEINLPDQDKYGTMAIITFLRQLTEQHGFWRSSDRQWISLERIQFVGACNPPTDVGRKPLTPRFLRHCPLILVDFPGPESLKQIYGTFNKAMLRRTVNLKQHSEQLTNAMVEFYTKSQQHFTADQQAHYIYSPRELTRWKYALNEALEPLESVEDLVRLWAHEGLRLFQDRLVHEHEKEWCNKLVDQVAYNNFNNLKDEALQRPILFSNYLHKVYQSVDREELRKYIQGRLKQFNEEELSVPLVVFDDVLDHILRIDRVLKQPLGHLLLVGSSGVGKTTLTRFVSWINNLTVFQIKAGRDYSLADFDNDLREVMKRAGAKGEKITFIFDESNVLGPSFLEKMNALLASGEIPGLFENDEYLALINLLKENSSQNKQFDSSEEQLFKNFTYQVQRNLHVVFTMNPKNPDFSNRTASSPALFNRCVIDWFGDWTNEALFQVGKAFTMYIDPPENAFSKKIKDESQRQHILVSTLVYIQNTIIELNNRLQKGAKRFNYITPRDYLDFLKHFEKLHNEKKSQLEDQQLHLNVGLDKLKETEQQVLEMQKSLDSKKIELQTKERQAGEKLQTIIEEKKIAERKKEDSTRLSSDAEKKAKEMEIRQSQVNKELNEALPALENAKQCVNSIKKDDLNQIRALGSPPALVKLTMEAVVCAINSLDKSPEWKDVQKSMANMNFINNVINFNTETMPAKVKKFILTKYLSAQEWNIDRINYASKAAGPLAMWLDSQLKYADILQKVDPLKQEVAKLLQESDELNKQKKIYDDEVGAAETKIHNLQQEYSELISQKESIKSEMLKVQEKVTRSQALLTDLSGERIRWEEASQNFKNQLATMIGDVLLSSAFLSYIGFFDHFYRKVVINTWKDYLQNQANISYRQDLSLIEFLSKPSDRLNWQSHTLPSDDLCMENAIILYRFQRYPLVIDPSGQALSYISSLYKDKKLARTSFTDESFLKTLETCLRFGCPLLVQDVEKVDPILNSVLNNETYKTGGRVLIRVGNQEIDFSQGFTMFMITRDSTARFTPDLCSRVTFVNFTVTQSSLQEQCLNIFLRNESPETEEKRLNLMKLQGEYIVKLRELEDQLLDSLNNSRGSILEDEKVIQTLEKLKKEAAVIVQEMKQADTIMNEVMNTTHSYVPLASTTSKIFFSLTSLANIHYLYQFSLQFFMDTIYNVLNKNDQLQKIPKQDLIKRRILIFNEMFKEIYKRMNFSLLQEDKLVFAITLAQVKLGDNNLGQEFLNVFKPPTVMETSLSNNILQGKMSIQQLKQLEGITQQNATFNRLMDNLNNNQDRWINFLNDEVPENDIPTQWYNEVQRDDLVKLDWVDSKQLKRQLDDLHILRIFRADRFQIMARKLINQILGDGFMDEQTVDMKLVVEKEASNKIPILLCSAPGFDPSFKVEQLSREMGIKLSSVAIGSAEGFDQAEQAITQSVKSGSWVMLKNVHLATSWLNDLEKKLFRLTPNPNFRIFLTMEFNPKIPTTLIRQSYKLVFEPPDGIKASLIRTFKTVLSQQRTDKQPVERARLHFLLAWLHAVILERLRFTPIGWSKTYEFNEADQRCSLDLIDEYVDALGIRQNIDPSKLPWDAFRTILTQNLYGGKVDNEYDQKILQSLVEQFFTESSFNHNHPLFFTLEGKEAITVPEGRTYMDFMQWIEKLPKTESPEWSGLPSNVERVQRDQLTQKLITKVQNLQQEGEEEITQIEVQTEKTQKKENKKSDQVQWLQDLLEKVEKFKVILPQKILPLERTADSINDPLFRFLDREITVASKLLKAVRQNIEELTQLAQGKILATNLLRQLAKDVFNNIIPSQWNKYNVITMPLNDWVGDFKRRIDQFNHLGKTKNFQQGNVWFGGLLFPEAYLTATRQYVAQRNQWSLEELELLIVPEHLGVDDDSFVIEGVSMEGGHLDSKTLQVSIVNEISFALKPIILKWSKTSQKGVIADDEIVLPVYLNKTRKNLIFSLKVKMGRLNRYTLYQKGLSFILFN</sequence>
<dbReference type="Pfam" id="PF12780">
    <property type="entry name" value="AAA_8"/>
    <property type="match status" value="1"/>
</dbReference>
<dbReference type="FunFam" id="3.40.50.300:FF:000373">
    <property type="entry name" value="Cytoplasmic dynein heavy chain 2"/>
    <property type="match status" value="1"/>
</dbReference>
<dbReference type="EMBL" id="CAJJDN010000001">
    <property type="protein sequence ID" value="CAD8045663.1"/>
    <property type="molecule type" value="Genomic_DNA"/>
</dbReference>
<feature type="coiled-coil region" evidence="15">
    <location>
        <begin position="794"/>
        <end position="850"/>
    </location>
</feature>
<dbReference type="InterPro" id="IPR035699">
    <property type="entry name" value="AAA_6"/>
</dbReference>
<dbReference type="FunFam" id="3.10.490.20:FF:000004">
    <property type="entry name" value="Cytoplasmic dynein heavy chain 2"/>
    <property type="match status" value="1"/>
</dbReference>
<evidence type="ECO:0000256" key="3">
    <source>
        <dbReference type="ARBA" id="ARBA00011655"/>
    </source>
</evidence>
<keyword evidence="10" id="KW-0243">Dynein</keyword>
<evidence type="ECO:0000256" key="11">
    <source>
        <dbReference type="ARBA" id="ARBA00023054"/>
    </source>
</evidence>
<dbReference type="InterPro" id="IPR024317">
    <property type="entry name" value="Dynein_heavy_chain_D4_dom"/>
</dbReference>
<keyword evidence="18" id="KW-1185">Reference proteome</keyword>
<feature type="coiled-coil region" evidence="15">
    <location>
        <begin position="665"/>
        <end position="718"/>
    </location>
</feature>
<dbReference type="GO" id="GO:0008569">
    <property type="term" value="F:minus-end-directed microtubule motor activity"/>
    <property type="evidence" value="ECO:0007669"/>
    <property type="project" value="InterPro"/>
</dbReference>
<evidence type="ECO:0000256" key="8">
    <source>
        <dbReference type="ARBA" id="ARBA00022741"/>
    </source>
</evidence>
<dbReference type="InterPro" id="IPR026983">
    <property type="entry name" value="DHC"/>
</dbReference>
<accession>A0A8S1JSN3</accession>
<dbReference type="FunFam" id="3.40.50.300:FF:000122">
    <property type="entry name" value="Cytoplasmic dynein 1 heavy chain"/>
    <property type="match status" value="1"/>
</dbReference>
<dbReference type="InterPro" id="IPR004273">
    <property type="entry name" value="Dynein_heavy_D6_P-loop"/>
</dbReference>
<feature type="domain" description="AAA+ ATPase" evidence="16">
    <location>
        <begin position="2489"/>
        <end position="2638"/>
    </location>
</feature>
<dbReference type="Pfam" id="PF12775">
    <property type="entry name" value="AAA_7"/>
    <property type="match status" value="1"/>
</dbReference>
<keyword evidence="9" id="KW-0067">ATP-binding</keyword>
<dbReference type="FunFam" id="3.40.50.300:FF:000071">
    <property type="entry name" value="Cytoplasmic dynein heavy chain 1"/>
    <property type="match status" value="1"/>
</dbReference>
<keyword evidence="5" id="KW-0963">Cytoplasm</keyword>
<dbReference type="FunFam" id="1.10.8.710:FF:000009">
    <property type="entry name" value="Dynein heavy chain-like protein"/>
    <property type="match status" value="1"/>
</dbReference>
<evidence type="ECO:0000256" key="9">
    <source>
        <dbReference type="ARBA" id="ARBA00022840"/>
    </source>
</evidence>
<name>A0A8S1JSN3_9CILI</name>
<dbReference type="GO" id="GO:0005858">
    <property type="term" value="C:axonemal dynein complex"/>
    <property type="evidence" value="ECO:0007669"/>
    <property type="project" value="TreeGrafter"/>
</dbReference>
<dbReference type="InterPro" id="IPR054354">
    <property type="entry name" value="DYNC2H1-like_lid"/>
</dbReference>
<dbReference type="InterPro" id="IPR003593">
    <property type="entry name" value="AAA+_ATPase"/>
</dbReference>
<dbReference type="FunFam" id="1.10.8.720:FF:000003">
    <property type="entry name" value="Cytoplasmic dynein heavy chain 2"/>
    <property type="match status" value="1"/>
</dbReference>
<comment type="similarity">
    <text evidence="2">Belongs to the dynein heavy chain family.</text>
</comment>
<feature type="coiled-coil region" evidence="15">
    <location>
        <begin position="444"/>
        <end position="478"/>
    </location>
</feature>
<feature type="domain" description="AAA+ ATPase" evidence="16">
    <location>
        <begin position="1830"/>
        <end position="1973"/>
    </location>
</feature>
<evidence type="ECO:0000313" key="17">
    <source>
        <dbReference type="EMBL" id="CAD8045663.1"/>
    </source>
</evidence>
<evidence type="ECO:0000256" key="7">
    <source>
        <dbReference type="ARBA" id="ARBA00022737"/>
    </source>
</evidence>
<dbReference type="Pfam" id="PF18199">
    <property type="entry name" value="Dynein_C"/>
    <property type="match status" value="1"/>
</dbReference>
<feature type="coiled-coil region" evidence="15">
    <location>
        <begin position="1166"/>
        <end position="1193"/>
    </location>
</feature>
<evidence type="ECO:0000256" key="2">
    <source>
        <dbReference type="ARBA" id="ARBA00008887"/>
    </source>
</evidence>
<dbReference type="Pfam" id="PF08393">
    <property type="entry name" value="DHC_N2"/>
    <property type="match status" value="1"/>
</dbReference>
<evidence type="ECO:0000256" key="4">
    <source>
        <dbReference type="ARBA" id="ARBA00022197"/>
    </source>
</evidence>
<keyword evidence="13" id="KW-0206">Cytoskeleton</keyword>
<keyword evidence="6" id="KW-0493">Microtubule</keyword>
<dbReference type="Pfam" id="PF12774">
    <property type="entry name" value="AAA_6"/>
    <property type="match status" value="1"/>
</dbReference>
<dbReference type="Pfam" id="PF22597">
    <property type="entry name" value="DYN_lid"/>
    <property type="match status" value="1"/>
</dbReference>